<comment type="caution">
    <text evidence="1">The sequence shown here is derived from an EMBL/GenBank/DDBJ whole genome shotgun (WGS) entry which is preliminary data.</text>
</comment>
<dbReference type="Proteomes" id="UP000006755">
    <property type="component" value="Unassembled WGS sequence"/>
</dbReference>
<dbReference type="eggNOG" id="ENOG5031PN4">
    <property type="taxonomic scope" value="Bacteria"/>
</dbReference>
<reference evidence="1 2" key="1">
    <citation type="journal article" date="2012" name="J. Bacteriol.">
        <title>Genome Sequence of Gallaecimonas xiamenensis Type Strain 3-C-1.</title>
        <authorList>
            <person name="Lai Q."/>
            <person name="Wang L."/>
            <person name="Wang W."/>
            <person name="Shao Z."/>
        </authorList>
    </citation>
    <scope>NUCLEOTIDE SEQUENCE [LARGE SCALE GENOMIC DNA]</scope>
    <source>
        <strain evidence="1 2">3-C-1</strain>
    </source>
</reference>
<accession>K2K2G5</accession>
<protein>
    <recommendedName>
        <fullName evidence="3">Lipoprotein</fullName>
    </recommendedName>
</protein>
<evidence type="ECO:0008006" key="3">
    <source>
        <dbReference type="Google" id="ProtNLM"/>
    </source>
</evidence>
<keyword evidence="2" id="KW-1185">Reference proteome</keyword>
<dbReference type="EMBL" id="AMRI01000003">
    <property type="protein sequence ID" value="EKE77064.1"/>
    <property type="molecule type" value="Genomic_DNA"/>
</dbReference>
<dbReference type="RefSeq" id="WP_008482725.1">
    <property type="nucleotide sequence ID" value="NZ_AMRI01000003.1"/>
</dbReference>
<sequence>MTYFPRLALPALALLLAGCNDDLHYDPSPGDERSYQVMTSTTLEADGRRQTSMSTKALVRYRVTETGKALGFDVYNDYLAIRDPRQRFSSATPDHDSDKMRQLMAAGFSFKVDSQNGQLLHFEGKDTEQWQALLDEAGPGLLTQMRQGLTAPILPQRIPAKVGAQIQLPEFNALQATLQVEAVTGDSLSASVQGQDEQSHQKLFGRLRFDRDSGALEAMALVIQKPFQYMRTQGTLRTLMVVLPKDADPFSLEQNFDDQELLFFPIMAAPPAVQADRDWSQVFETGYFSQEDGIFTLHYPYPQPFSALGKTVRFSGEMTFDKDNQLYMLPMWQQNSYSWNLGQDRVSHMVELAPLGWPSQEQLDRIGSFMATAHYQPQQLHSHTLAWQPGQTMAFDLAGQHVTLTPDLGAAHQYRVVASGKGTGRLLPFVEGMEGDFADLSAANPGPDWLSPLETEAMAMLTGDNSQGYLFRLTQEPKEVTFYVLDEGKEEAEKTLTFLPLEQYLANPELPPLGDGGFTPYEQAPATVVDLNKLAPQFDKGQGLTLTLPRDWLSVCTVALTKGFEENGQPVTWHQQPLSYFDDPKGDALLFLATQDKERRYFYDKEVTTALDCPGRPDWQALALPQAPHRPWLIPTAALGEWDPNWTLAQFQQHYRVVGGSGELLTLLDASGKVPAEDQSLASVLIEGQLRLNGIPTRLEQRVFSGEPLHRSWTSRFPPLPKE</sequence>
<evidence type="ECO:0000313" key="1">
    <source>
        <dbReference type="EMBL" id="EKE77064.1"/>
    </source>
</evidence>
<gene>
    <name evidence="1" type="ORF">B3C1_02625</name>
</gene>
<dbReference type="AlphaFoldDB" id="K2K2G5"/>
<name>K2K2G5_9GAMM</name>
<organism evidence="1 2">
    <name type="scientific">Gallaecimonas xiamenensis 3-C-1</name>
    <dbReference type="NCBI Taxonomy" id="745411"/>
    <lineage>
        <taxon>Bacteria</taxon>
        <taxon>Pseudomonadati</taxon>
        <taxon>Pseudomonadota</taxon>
        <taxon>Gammaproteobacteria</taxon>
        <taxon>Enterobacterales</taxon>
        <taxon>Gallaecimonadaceae</taxon>
        <taxon>Gallaecimonas</taxon>
    </lineage>
</organism>
<proteinExistence type="predicted"/>
<dbReference type="STRING" id="745411.B3C1_02625"/>
<dbReference type="OrthoDB" id="7911392at2"/>
<dbReference type="PATRIC" id="fig|745411.4.peg.515"/>
<dbReference type="PROSITE" id="PS51257">
    <property type="entry name" value="PROKAR_LIPOPROTEIN"/>
    <property type="match status" value="1"/>
</dbReference>
<evidence type="ECO:0000313" key="2">
    <source>
        <dbReference type="Proteomes" id="UP000006755"/>
    </source>
</evidence>